<dbReference type="Gene3D" id="1.20.5.1030">
    <property type="entry name" value="Preprotein translocase secy subunit"/>
    <property type="match status" value="1"/>
</dbReference>
<dbReference type="GO" id="GO:0008320">
    <property type="term" value="F:protein transmembrane transporter activity"/>
    <property type="evidence" value="ECO:0007669"/>
    <property type="project" value="UniProtKB-UniRule"/>
</dbReference>
<name>A0A5B9EEG5_9BACT</name>
<evidence type="ECO:0000256" key="9">
    <source>
        <dbReference type="HAMAP-Rule" id="MF_00422"/>
    </source>
</evidence>
<dbReference type="GO" id="GO:0043952">
    <property type="term" value="P:protein transport by the Sec complex"/>
    <property type="evidence" value="ECO:0007669"/>
    <property type="project" value="UniProtKB-UniRule"/>
</dbReference>
<keyword evidence="7 9" id="KW-0811">Translocation</keyword>
<comment type="subcellular location">
    <subcellularLocation>
        <location evidence="9">Cell membrane</location>
        <topology evidence="9">Single-pass membrane protein</topology>
    </subcellularLocation>
    <subcellularLocation>
        <location evidence="1">Membrane</location>
    </subcellularLocation>
</comment>
<dbReference type="GO" id="GO:0065002">
    <property type="term" value="P:intracellular protein transmembrane transport"/>
    <property type="evidence" value="ECO:0007669"/>
    <property type="project" value="UniProtKB-UniRule"/>
</dbReference>
<comment type="similarity">
    <text evidence="9">Belongs to the SecE/SEC61-gamma family.</text>
</comment>
<keyword evidence="8 9" id="KW-0472">Membrane</keyword>
<evidence type="ECO:0000256" key="4">
    <source>
        <dbReference type="ARBA" id="ARBA00022692"/>
    </source>
</evidence>
<dbReference type="GO" id="GO:0006605">
    <property type="term" value="P:protein targeting"/>
    <property type="evidence" value="ECO:0007669"/>
    <property type="project" value="UniProtKB-UniRule"/>
</dbReference>
<feature type="transmembrane region" description="Helical" evidence="9">
    <location>
        <begin position="47"/>
        <end position="67"/>
    </location>
</feature>
<evidence type="ECO:0000256" key="3">
    <source>
        <dbReference type="ARBA" id="ARBA00022475"/>
    </source>
</evidence>
<gene>
    <name evidence="9 10" type="primary">secE</name>
    <name evidence="10" type="ORF">FTW19_20565</name>
</gene>
<comment type="subunit">
    <text evidence="9">Component of the Sec protein translocase complex. Heterotrimer consisting of SecY, SecE and SecG subunits. The heterotrimers can form oligomers, although 1 heterotrimer is thought to be able to translocate proteins. Interacts with the ribosome. Interacts with SecDF, and other proteins may be involved. Interacts with SecA.</text>
</comment>
<dbReference type="GO" id="GO:0005886">
    <property type="term" value="C:plasma membrane"/>
    <property type="evidence" value="ECO:0007669"/>
    <property type="project" value="UniProtKB-SubCell"/>
</dbReference>
<keyword evidence="5 9" id="KW-0653">Protein transport</keyword>
<accession>A0A5B9EEG5</accession>
<keyword evidence="6 9" id="KW-1133">Transmembrane helix</keyword>
<dbReference type="InterPro" id="IPR005807">
    <property type="entry name" value="SecE_bac"/>
</dbReference>
<sequence>MAKAVAVAEEQNQGMQVWKSQPAKLSGFLKDVRNELKKVVSPSPTEVRSTTIVVIVTVFVFAFYFWIVDNVIGKGIEVVLDKLTSH</sequence>
<dbReference type="RefSeq" id="WP_147649428.1">
    <property type="nucleotide sequence ID" value="NZ_CP042806.1"/>
</dbReference>
<organism evidence="10 11">
    <name type="scientific">Terriglobus albidus</name>
    <dbReference type="NCBI Taxonomy" id="1592106"/>
    <lineage>
        <taxon>Bacteria</taxon>
        <taxon>Pseudomonadati</taxon>
        <taxon>Acidobacteriota</taxon>
        <taxon>Terriglobia</taxon>
        <taxon>Terriglobales</taxon>
        <taxon>Acidobacteriaceae</taxon>
        <taxon>Terriglobus</taxon>
    </lineage>
</organism>
<dbReference type="GO" id="GO:0009306">
    <property type="term" value="P:protein secretion"/>
    <property type="evidence" value="ECO:0007669"/>
    <property type="project" value="UniProtKB-UniRule"/>
</dbReference>
<evidence type="ECO:0000256" key="7">
    <source>
        <dbReference type="ARBA" id="ARBA00023010"/>
    </source>
</evidence>
<keyword evidence="11" id="KW-1185">Reference proteome</keyword>
<dbReference type="NCBIfam" id="TIGR00964">
    <property type="entry name" value="secE_bact"/>
    <property type="match status" value="1"/>
</dbReference>
<evidence type="ECO:0000256" key="1">
    <source>
        <dbReference type="ARBA" id="ARBA00004370"/>
    </source>
</evidence>
<keyword evidence="4 9" id="KW-0812">Transmembrane</keyword>
<reference evidence="10 11" key="1">
    <citation type="submission" date="2019-08" db="EMBL/GenBank/DDBJ databases">
        <title>Complete genome sequence of Terriglobus albidus strain ORNL.</title>
        <authorList>
            <person name="Podar M."/>
        </authorList>
    </citation>
    <scope>NUCLEOTIDE SEQUENCE [LARGE SCALE GENOMIC DNA]</scope>
    <source>
        <strain evidence="10 11">ORNL</strain>
    </source>
</reference>
<dbReference type="InterPro" id="IPR001901">
    <property type="entry name" value="Translocase_SecE/Sec61-g"/>
</dbReference>
<dbReference type="Proteomes" id="UP000321820">
    <property type="component" value="Chromosome"/>
</dbReference>
<evidence type="ECO:0000256" key="5">
    <source>
        <dbReference type="ARBA" id="ARBA00022927"/>
    </source>
</evidence>
<evidence type="ECO:0000313" key="11">
    <source>
        <dbReference type="Proteomes" id="UP000321820"/>
    </source>
</evidence>
<evidence type="ECO:0000256" key="8">
    <source>
        <dbReference type="ARBA" id="ARBA00023136"/>
    </source>
</evidence>
<dbReference type="PANTHER" id="PTHR33910:SF1">
    <property type="entry name" value="PROTEIN TRANSLOCASE SUBUNIT SECE"/>
    <property type="match status" value="1"/>
</dbReference>
<evidence type="ECO:0000256" key="2">
    <source>
        <dbReference type="ARBA" id="ARBA00022448"/>
    </source>
</evidence>
<evidence type="ECO:0000256" key="6">
    <source>
        <dbReference type="ARBA" id="ARBA00022989"/>
    </source>
</evidence>
<dbReference type="Pfam" id="PF00584">
    <property type="entry name" value="SecE"/>
    <property type="match status" value="1"/>
</dbReference>
<comment type="function">
    <text evidence="9">Essential subunit of the Sec protein translocation channel SecYEG. Clamps together the 2 halves of SecY. May contact the channel plug during translocation.</text>
</comment>
<dbReference type="PANTHER" id="PTHR33910">
    <property type="entry name" value="PROTEIN TRANSLOCASE SUBUNIT SECE"/>
    <property type="match status" value="1"/>
</dbReference>
<proteinExistence type="inferred from homology"/>
<dbReference type="InterPro" id="IPR038379">
    <property type="entry name" value="SecE_sf"/>
</dbReference>
<keyword evidence="3 9" id="KW-1003">Cell membrane</keyword>
<evidence type="ECO:0000313" key="10">
    <source>
        <dbReference type="EMBL" id="QEE30159.1"/>
    </source>
</evidence>
<dbReference type="KEGG" id="talb:FTW19_20565"/>
<dbReference type="OrthoDB" id="9812738at2"/>
<keyword evidence="2 9" id="KW-0813">Transport</keyword>
<dbReference type="HAMAP" id="MF_00422">
    <property type="entry name" value="SecE"/>
    <property type="match status" value="1"/>
</dbReference>
<protein>
    <recommendedName>
        <fullName evidence="9">Protein translocase subunit SecE</fullName>
    </recommendedName>
</protein>
<dbReference type="EMBL" id="CP042806">
    <property type="protein sequence ID" value="QEE30159.1"/>
    <property type="molecule type" value="Genomic_DNA"/>
</dbReference>
<dbReference type="AlphaFoldDB" id="A0A5B9EEG5"/>
<dbReference type="PRINTS" id="PR01650">
    <property type="entry name" value="SECETRNLCASE"/>
</dbReference>